<proteinExistence type="predicted"/>
<comment type="caution">
    <text evidence="1">The sequence shown here is derived from an EMBL/GenBank/DDBJ whole genome shotgun (WGS) entry which is preliminary data.</text>
</comment>
<organism evidence="1 2">
    <name type="scientific">Pseudolycoriella hygida</name>
    <dbReference type="NCBI Taxonomy" id="35572"/>
    <lineage>
        <taxon>Eukaryota</taxon>
        <taxon>Metazoa</taxon>
        <taxon>Ecdysozoa</taxon>
        <taxon>Arthropoda</taxon>
        <taxon>Hexapoda</taxon>
        <taxon>Insecta</taxon>
        <taxon>Pterygota</taxon>
        <taxon>Neoptera</taxon>
        <taxon>Endopterygota</taxon>
        <taxon>Diptera</taxon>
        <taxon>Nematocera</taxon>
        <taxon>Sciaroidea</taxon>
        <taxon>Sciaridae</taxon>
        <taxon>Pseudolycoriella</taxon>
    </lineage>
</organism>
<name>A0A9Q0S3M1_9DIPT</name>
<dbReference type="OrthoDB" id="7761998at2759"/>
<sequence length="207" mass="23765">MEDKSKETNVEQRKLSEVLAQFDLYCLPRRNLAMESFKFYTLSQKEKQPFSDFETALRTQMQHCKFECIKCNESFGDRMLRDRIIIGVADKKLQMKLLEGKDAKLSEVVDTCKIFEAASESKRLKIESVDQDSRAGWFKTFEINGLRIKFKLDSGADISTIPINFIASGDDKESQNLLFAQKCVLNKQCKNLGDLLTRFGVATFTTK</sequence>
<dbReference type="Proteomes" id="UP001151699">
    <property type="component" value="Chromosome B"/>
</dbReference>
<gene>
    <name evidence="1" type="ORF">Bhyg_07227</name>
</gene>
<dbReference type="AlphaFoldDB" id="A0A9Q0S3M1"/>
<accession>A0A9Q0S3M1</accession>
<keyword evidence="2" id="KW-1185">Reference proteome</keyword>
<evidence type="ECO:0008006" key="3">
    <source>
        <dbReference type="Google" id="ProtNLM"/>
    </source>
</evidence>
<reference evidence="1" key="1">
    <citation type="submission" date="2022-07" db="EMBL/GenBank/DDBJ databases">
        <authorList>
            <person name="Trinca V."/>
            <person name="Uliana J.V.C."/>
            <person name="Torres T.T."/>
            <person name="Ward R.J."/>
            <person name="Monesi N."/>
        </authorList>
    </citation>
    <scope>NUCLEOTIDE SEQUENCE</scope>
    <source>
        <strain evidence="1">HSMRA1968</strain>
        <tissue evidence="1">Whole embryos</tissue>
    </source>
</reference>
<evidence type="ECO:0000313" key="1">
    <source>
        <dbReference type="EMBL" id="KAJ6642280.1"/>
    </source>
</evidence>
<protein>
    <recommendedName>
        <fullName evidence="3">Peptidase A2 domain-containing protein</fullName>
    </recommendedName>
</protein>
<dbReference type="PANTHER" id="PTHR33198">
    <property type="entry name" value="ANK_REP_REGION DOMAIN-CONTAINING PROTEIN-RELATED"/>
    <property type="match status" value="1"/>
</dbReference>
<dbReference type="EMBL" id="WJQU01000002">
    <property type="protein sequence ID" value="KAJ6642280.1"/>
    <property type="molecule type" value="Genomic_DNA"/>
</dbReference>
<evidence type="ECO:0000313" key="2">
    <source>
        <dbReference type="Proteomes" id="UP001151699"/>
    </source>
</evidence>